<dbReference type="InterPro" id="IPR014729">
    <property type="entry name" value="Rossmann-like_a/b/a_fold"/>
</dbReference>
<gene>
    <name evidence="3" type="ORF">C482_02906</name>
</gene>
<evidence type="ECO:0000313" key="4">
    <source>
        <dbReference type="Proteomes" id="UP000011693"/>
    </source>
</evidence>
<reference evidence="3 4" key="1">
    <citation type="journal article" date="2014" name="PLoS Genet.">
        <title>Phylogenetically driven sequencing of extremely halophilic archaea reveals strategies for static and dynamic osmo-response.</title>
        <authorList>
            <person name="Becker E.A."/>
            <person name="Seitzer P.M."/>
            <person name="Tritt A."/>
            <person name="Larsen D."/>
            <person name="Krusor M."/>
            <person name="Yao A.I."/>
            <person name="Wu D."/>
            <person name="Madern D."/>
            <person name="Eisen J.A."/>
            <person name="Darling A.E."/>
            <person name="Facciotti M.T."/>
        </authorList>
    </citation>
    <scope>NUCLEOTIDE SEQUENCE [LARGE SCALE GENOMIC DNA]</scope>
    <source>
        <strain evidence="3 4">JCM 10990</strain>
    </source>
</reference>
<dbReference type="EMBL" id="AOIN01000022">
    <property type="protein sequence ID" value="ELZ04920.1"/>
    <property type="molecule type" value="Genomic_DNA"/>
</dbReference>
<dbReference type="RefSeq" id="WP_006165930.1">
    <property type="nucleotide sequence ID" value="NZ_AOIN01000022.1"/>
</dbReference>
<comment type="similarity">
    <text evidence="1">Belongs to the universal stress protein A family.</text>
</comment>
<evidence type="ECO:0000259" key="2">
    <source>
        <dbReference type="Pfam" id="PF00582"/>
    </source>
</evidence>
<proteinExistence type="inferred from homology"/>
<dbReference type="OrthoDB" id="281037at2157"/>
<dbReference type="PATRIC" id="fig|1227492.4.peg.562"/>
<name>M0B2A8_9EURY</name>
<dbReference type="STRING" id="1227492.C482_02906"/>
<comment type="caution">
    <text evidence="3">The sequence shown here is derived from an EMBL/GenBank/DDBJ whole genome shotgun (WGS) entry which is preliminary data.</text>
</comment>
<dbReference type="PANTHER" id="PTHR46268:SF6">
    <property type="entry name" value="UNIVERSAL STRESS PROTEIN UP12"/>
    <property type="match status" value="1"/>
</dbReference>
<dbReference type="InterPro" id="IPR006016">
    <property type="entry name" value="UspA"/>
</dbReference>
<evidence type="ECO:0000313" key="3">
    <source>
        <dbReference type="EMBL" id="ELZ04920.1"/>
    </source>
</evidence>
<dbReference type="Gene3D" id="3.40.50.620">
    <property type="entry name" value="HUPs"/>
    <property type="match status" value="1"/>
</dbReference>
<dbReference type="AlphaFoldDB" id="M0B2A8"/>
<evidence type="ECO:0000256" key="1">
    <source>
        <dbReference type="ARBA" id="ARBA00008791"/>
    </source>
</evidence>
<sequence>MVVIAAVDRSDRASIVVNEAESLAKRFEESVHIVHVAKRSEFLDSAFPNEQVEQQSEMVTEGREAAVEKADEIAGNLEDPETPYDVVGLLGKPAHKIVEYAAEQDARYIVVSPRKRSRTGKVLFGSTAQSILLNATCPVVSTISENSETT</sequence>
<organism evidence="3 4">
    <name type="scientific">Natrialba chahannaoensis JCM 10990</name>
    <dbReference type="NCBI Taxonomy" id="1227492"/>
    <lineage>
        <taxon>Archaea</taxon>
        <taxon>Methanobacteriati</taxon>
        <taxon>Methanobacteriota</taxon>
        <taxon>Stenosarchaea group</taxon>
        <taxon>Halobacteria</taxon>
        <taxon>Halobacteriales</taxon>
        <taxon>Natrialbaceae</taxon>
        <taxon>Natrialba</taxon>
    </lineage>
</organism>
<dbReference type="SUPFAM" id="SSF52402">
    <property type="entry name" value="Adenine nucleotide alpha hydrolases-like"/>
    <property type="match status" value="1"/>
</dbReference>
<dbReference type="PANTHER" id="PTHR46268">
    <property type="entry name" value="STRESS RESPONSE PROTEIN NHAX"/>
    <property type="match status" value="1"/>
</dbReference>
<accession>M0B2A8</accession>
<protein>
    <submittedName>
        <fullName evidence="3">UspA domain-containing protein</fullName>
    </submittedName>
</protein>
<feature type="domain" description="UspA" evidence="2">
    <location>
        <begin position="3"/>
        <end position="140"/>
    </location>
</feature>
<dbReference type="Proteomes" id="UP000011693">
    <property type="component" value="Unassembled WGS sequence"/>
</dbReference>
<dbReference type="CDD" id="cd00293">
    <property type="entry name" value="USP-like"/>
    <property type="match status" value="1"/>
</dbReference>
<dbReference type="Pfam" id="PF00582">
    <property type="entry name" value="Usp"/>
    <property type="match status" value="1"/>
</dbReference>
<keyword evidence="4" id="KW-1185">Reference proteome</keyword>